<dbReference type="InterPro" id="IPR001173">
    <property type="entry name" value="Glyco_trans_2-like"/>
</dbReference>
<dbReference type="CDD" id="cd00761">
    <property type="entry name" value="Glyco_tranf_GTA_type"/>
    <property type="match status" value="1"/>
</dbReference>
<dbReference type="GO" id="GO:0016740">
    <property type="term" value="F:transferase activity"/>
    <property type="evidence" value="ECO:0007669"/>
    <property type="project" value="UniProtKB-KW"/>
</dbReference>
<dbReference type="AlphaFoldDB" id="A0A420EJG6"/>
<sequence length="349" mass="38511">MIDEPLPPKDRPYSDSASARVAVIVPAYGVADVVGEALSSLEAQTMEDWECVVIDDGSPDDVTSAVEPFLSDSRIRFLKTANRGVSSARNTAIASCKAPLIALLDGDDRFEPDYLARIVPLMEADKDARLATCNARLFGSISQEVPIVQDKQGNEDGRTGSLADVLDRSFNVYIGSTFRRADYERIGGFDEAMAQAEDLDLWFRLMALGGHALYVDAILGAYRVREGSASGHMGKMLRGNIRAYEKVLQLIGGQPETALVHQLLEKNRRALRFEDAIDMILDGKVHDGLEKIAGNDVDHPTSLAWKLSMRIWRIFPSLAPAMLAWRRHTHRRGGQSFRSFTFSANKKAA</sequence>
<dbReference type="Gene3D" id="3.90.550.10">
    <property type="entry name" value="Spore Coat Polysaccharide Biosynthesis Protein SpsA, Chain A"/>
    <property type="match status" value="1"/>
</dbReference>
<dbReference type="Pfam" id="PF00535">
    <property type="entry name" value="Glycos_transf_2"/>
    <property type="match status" value="1"/>
</dbReference>
<dbReference type="RefSeq" id="WP_120325083.1">
    <property type="nucleotide sequence ID" value="NZ_RAPF01000005.1"/>
</dbReference>
<keyword evidence="2" id="KW-0808">Transferase</keyword>
<evidence type="ECO:0000313" key="2">
    <source>
        <dbReference type="EMBL" id="RKF20800.1"/>
    </source>
</evidence>
<dbReference type="EMBL" id="RAPF01000005">
    <property type="protein sequence ID" value="RKF20800.1"/>
    <property type="molecule type" value="Genomic_DNA"/>
</dbReference>
<keyword evidence="3" id="KW-1185">Reference proteome</keyword>
<protein>
    <submittedName>
        <fullName evidence="2">Glycosyltransferase family 2 protein</fullName>
    </submittedName>
</protein>
<organism evidence="2 3">
    <name type="scientific">Altericroceibacterium spongiae</name>
    <dbReference type="NCBI Taxonomy" id="2320269"/>
    <lineage>
        <taxon>Bacteria</taxon>
        <taxon>Pseudomonadati</taxon>
        <taxon>Pseudomonadota</taxon>
        <taxon>Alphaproteobacteria</taxon>
        <taxon>Sphingomonadales</taxon>
        <taxon>Erythrobacteraceae</taxon>
        <taxon>Altericroceibacterium</taxon>
    </lineage>
</organism>
<accession>A0A420EJG6</accession>
<dbReference type="GO" id="GO:0044010">
    <property type="term" value="P:single-species biofilm formation"/>
    <property type="evidence" value="ECO:0007669"/>
    <property type="project" value="TreeGrafter"/>
</dbReference>
<dbReference type="OrthoDB" id="9813349at2"/>
<dbReference type="PANTHER" id="PTHR43685">
    <property type="entry name" value="GLYCOSYLTRANSFERASE"/>
    <property type="match status" value="1"/>
</dbReference>
<feature type="domain" description="Glycosyltransferase 2-like" evidence="1">
    <location>
        <begin position="23"/>
        <end position="128"/>
    </location>
</feature>
<evidence type="ECO:0000259" key="1">
    <source>
        <dbReference type="Pfam" id="PF00535"/>
    </source>
</evidence>
<dbReference type="InterPro" id="IPR050834">
    <property type="entry name" value="Glycosyltransf_2"/>
</dbReference>
<name>A0A420EJG6_9SPHN</name>
<gene>
    <name evidence="2" type="ORF">D6851_11875</name>
</gene>
<dbReference type="PANTHER" id="PTHR43685:SF2">
    <property type="entry name" value="GLYCOSYLTRANSFERASE 2-LIKE DOMAIN-CONTAINING PROTEIN"/>
    <property type="match status" value="1"/>
</dbReference>
<dbReference type="Proteomes" id="UP000284395">
    <property type="component" value="Unassembled WGS sequence"/>
</dbReference>
<evidence type="ECO:0000313" key="3">
    <source>
        <dbReference type="Proteomes" id="UP000284395"/>
    </source>
</evidence>
<comment type="caution">
    <text evidence="2">The sequence shown here is derived from an EMBL/GenBank/DDBJ whole genome shotgun (WGS) entry which is preliminary data.</text>
</comment>
<proteinExistence type="predicted"/>
<dbReference type="InterPro" id="IPR029044">
    <property type="entry name" value="Nucleotide-diphossugar_trans"/>
</dbReference>
<reference evidence="2 3" key="1">
    <citation type="submission" date="2018-09" db="EMBL/GenBank/DDBJ databases">
        <title>Altererythrobacter spongiae sp. nov., isolated from a marine sponge.</title>
        <authorList>
            <person name="Zhuang L."/>
            <person name="Luo L."/>
        </authorList>
    </citation>
    <scope>NUCLEOTIDE SEQUENCE [LARGE SCALE GENOMIC DNA]</scope>
    <source>
        <strain evidence="2 3">HN-Y73</strain>
    </source>
</reference>
<dbReference type="SUPFAM" id="SSF53448">
    <property type="entry name" value="Nucleotide-diphospho-sugar transferases"/>
    <property type="match status" value="1"/>
</dbReference>